<organism evidence="1 2">
    <name type="scientific">Heterodermia speciosa</name>
    <dbReference type="NCBI Taxonomy" id="116794"/>
    <lineage>
        <taxon>Eukaryota</taxon>
        <taxon>Fungi</taxon>
        <taxon>Dikarya</taxon>
        <taxon>Ascomycota</taxon>
        <taxon>Pezizomycotina</taxon>
        <taxon>Lecanoromycetes</taxon>
        <taxon>OSLEUM clade</taxon>
        <taxon>Lecanoromycetidae</taxon>
        <taxon>Caliciales</taxon>
        <taxon>Physciaceae</taxon>
        <taxon>Heterodermia</taxon>
    </lineage>
</organism>
<gene>
    <name evidence="1" type="ORF">HETSPECPRED_002247</name>
</gene>
<dbReference type="InterPro" id="IPR023214">
    <property type="entry name" value="HAD_sf"/>
</dbReference>
<comment type="caution">
    <text evidence="1">The sequence shown here is derived from an EMBL/GenBank/DDBJ whole genome shotgun (WGS) entry which is preliminary data.</text>
</comment>
<dbReference type="InterPro" id="IPR006439">
    <property type="entry name" value="HAD-SF_hydro_IA"/>
</dbReference>
<protein>
    <recommendedName>
        <fullName evidence="3">HAD superfamily hydrolase</fullName>
    </recommendedName>
</protein>
<evidence type="ECO:0000313" key="1">
    <source>
        <dbReference type="EMBL" id="CAF9914954.1"/>
    </source>
</evidence>
<dbReference type="Gene3D" id="3.40.50.1000">
    <property type="entry name" value="HAD superfamily/HAD-like"/>
    <property type="match status" value="1"/>
</dbReference>
<dbReference type="EMBL" id="CAJPDS010000015">
    <property type="protein sequence ID" value="CAF9914954.1"/>
    <property type="molecule type" value="Genomic_DNA"/>
</dbReference>
<dbReference type="AlphaFoldDB" id="A0A8H3F0V2"/>
<keyword evidence="2" id="KW-1185">Reference proteome</keyword>
<dbReference type="PANTHER" id="PTHR43885:SF1">
    <property type="entry name" value="SUPERFAMILY HYDROLASE, PUTATIVE (AFU_ORTHOLOGUE AFUA_4G13290)-RELATED"/>
    <property type="match status" value="1"/>
</dbReference>
<evidence type="ECO:0000313" key="2">
    <source>
        <dbReference type="Proteomes" id="UP000664521"/>
    </source>
</evidence>
<dbReference type="GO" id="GO:0016791">
    <property type="term" value="F:phosphatase activity"/>
    <property type="evidence" value="ECO:0007669"/>
    <property type="project" value="UniProtKB-ARBA"/>
</dbReference>
<dbReference type="CDD" id="cd01427">
    <property type="entry name" value="HAD_like"/>
    <property type="match status" value="1"/>
</dbReference>
<dbReference type="Pfam" id="PF00702">
    <property type="entry name" value="Hydrolase"/>
    <property type="match status" value="1"/>
</dbReference>
<dbReference type="NCBIfam" id="TIGR01549">
    <property type="entry name" value="HAD-SF-IA-v1"/>
    <property type="match status" value="1"/>
</dbReference>
<dbReference type="SUPFAM" id="SSF56784">
    <property type="entry name" value="HAD-like"/>
    <property type="match status" value="1"/>
</dbReference>
<dbReference type="Proteomes" id="UP000664521">
    <property type="component" value="Unassembled WGS sequence"/>
</dbReference>
<dbReference type="PANTHER" id="PTHR43885">
    <property type="entry name" value="HALOACID DEHALOGENASE-LIKE HYDROLASE"/>
    <property type="match status" value="1"/>
</dbReference>
<dbReference type="InterPro" id="IPR036412">
    <property type="entry name" value="HAD-like_sf"/>
</dbReference>
<evidence type="ECO:0008006" key="3">
    <source>
        <dbReference type="Google" id="ProtNLM"/>
    </source>
</evidence>
<sequence length="217" mass="24142">MRTPAPDGSFKAYVSFLTHLHLSKPQSYMFKQMRTALSISPKTDILDHIHSLPEPQQSAAQASIRAIESEAMLSQEPQPGLVELIEYLESRGVRMGLCTRNFDGPVNHLLQKFLPGKTFAPVVTREFRPPKPDPAGILHIAKEWGLDDRGESLIMVGDSIDDMMSGHRAGAATVLLANEENAELKKLEHTGMWIDRLDDLIGILETGFEEGLQERTV</sequence>
<reference evidence="1" key="1">
    <citation type="submission" date="2021-03" db="EMBL/GenBank/DDBJ databases">
        <authorList>
            <person name="Tagirdzhanova G."/>
        </authorList>
    </citation>
    <scope>NUCLEOTIDE SEQUENCE</scope>
</reference>
<dbReference type="OrthoDB" id="426235at2759"/>
<name>A0A8H3F0V2_9LECA</name>
<proteinExistence type="predicted"/>
<dbReference type="Gene3D" id="1.10.260.80">
    <property type="match status" value="1"/>
</dbReference>
<accession>A0A8H3F0V2</accession>